<dbReference type="Proteomes" id="UP001601948">
    <property type="component" value="Unassembled WGS sequence"/>
</dbReference>
<organism evidence="1 2">
    <name type="scientific">Nocardia suismassiliense</name>
    <dbReference type="NCBI Taxonomy" id="2077092"/>
    <lineage>
        <taxon>Bacteria</taxon>
        <taxon>Bacillati</taxon>
        <taxon>Actinomycetota</taxon>
        <taxon>Actinomycetes</taxon>
        <taxon>Mycobacteriales</taxon>
        <taxon>Nocardiaceae</taxon>
        <taxon>Nocardia</taxon>
    </lineage>
</organism>
<dbReference type="EMBL" id="JBIAPI010000007">
    <property type="protein sequence ID" value="MFF3226404.1"/>
    <property type="molecule type" value="Genomic_DNA"/>
</dbReference>
<proteinExistence type="predicted"/>
<reference evidence="1 2" key="1">
    <citation type="submission" date="2024-10" db="EMBL/GenBank/DDBJ databases">
        <title>The Natural Products Discovery Center: Release of the First 8490 Sequenced Strains for Exploring Actinobacteria Biosynthetic Diversity.</title>
        <authorList>
            <person name="Kalkreuter E."/>
            <person name="Kautsar S.A."/>
            <person name="Yang D."/>
            <person name="Bader C.D."/>
            <person name="Teijaro C.N."/>
            <person name="Fluegel L."/>
            <person name="Davis C.M."/>
            <person name="Simpson J.R."/>
            <person name="Lauterbach L."/>
            <person name="Steele A.D."/>
            <person name="Gui C."/>
            <person name="Meng S."/>
            <person name="Li G."/>
            <person name="Viehrig K."/>
            <person name="Ye F."/>
            <person name="Su P."/>
            <person name="Kiefer A.F."/>
            <person name="Nichols A."/>
            <person name="Cepeda A.J."/>
            <person name="Yan W."/>
            <person name="Fan B."/>
            <person name="Jiang Y."/>
            <person name="Adhikari A."/>
            <person name="Zheng C.-J."/>
            <person name="Schuster L."/>
            <person name="Cowan T.M."/>
            <person name="Smanski M.J."/>
            <person name="Chevrette M.G."/>
            <person name="De Carvalho L.P.S."/>
            <person name="Shen B."/>
        </authorList>
    </citation>
    <scope>NUCLEOTIDE SEQUENCE [LARGE SCALE GENOMIC DNA]</scope>
    <source>
        <strain evidence="1 2">NPDC003040</strain>
    </source>
</reference>
<sequence>MGLDDEEDHDDTTPQQIYYGQLSWYQTHGTPEQLAKFSAGGPPPPTKKDGVTGKILFYEVNTPTVDEIAALLEAMEQAGWITSTIRESIAQLPTQELVAELKARMVERDSGPRPSAAGTE</sequence>
<dbReference type="RefSeq" id="WP_387721575.1">
    <property type="nucleotide sequence ID" value="NZ_JBIAPI010000007.1"/>
</dbReference>
<keyword evidence="2" id="KW-1185">Reference proteome</keyword>
<evidence type="ECO:0000313" key="2">
    <source>
        <dbReference type="Proteomes" id="UP001601948"/>
    </source>
</evidence>
<evidence type="ECO:0000313" key="1">
    <source>
        <dbReference type="EMBL" id="MFF3226404.1"/>
    </source>
</evidence>
<gene>
    <name evidence="1" type="ORF">ACFYV7_26650</name>
</gene>
<accession>A0ABW6QZ12</accession>
<protein>
    <submittedName>
        <fullName evidence="1">Uncharacterized protein</fullName>
    </submittedName>
</protein>
<name>A0ABW6QZ12_9NOCA</name>
<comment type="caution">
    <text evidence="1">The sequence shown here is derived from an EMBL/GenBank/DDBJ whole genome shotgun (WGS) entry which is preliminary data.</text>
</comment>